<feature type="non-terminal residue" evidence="1">
    <location>
        <position position="347"/>
    </location>
</feature>
<sequence>MERRGLRVWLRTLRDKALENNIETVVLIDEGQASYGDSALWNSSFKAWAGDIPCPFRILIACAWGSVTPHAMTSAWYSAIVLEEQQKIGLRPSPRSPFGLLFNKSEMEELFAAAVATGTTPTLDQDLQSTIFELTAGYASVVVAILKAIGAKIAHIREQKNYSLEDFRKEWHPPEELFKTLAANGACLRFLPKGTIAEDPRVVRVFKRLFVDGPIEYEEGDEHPGGLDRDDLDFVHQKGLLYVEHLQRASRRISFTFPLQQGLLQTMLLPPIPDGLADTPTLFSLVTEVIRMFNPDHLTSPRRVRPQALISAEYGTRAGQTPAGRIDFLVHRKEFSGWGVDEPRSWG</sequence>
<gene>
    <name evidence="1" type="ORF">B0H17DRAFT_1075066</name>
</gene>
<name>A0AAD7D771_MYCRO</name>
<accession>A0AAD7D771</accession>
<dbReference type="EMBL" id="JARKIE010000112">
    <property type="protein sequence ID" value="KAJ7683035.1"/>
    <property type="molecule type" value="Genomic_DNA"/>
</dbReference>
<dbReference type="Proteomes" id="UP001221757">
    <property type="component" value="Unassembled WGS sequence"/>
</dbReference>
<protein>
    <submittedName>
        <fullName evidence="1">Uncharacterized protein</fullName>
    </submittedName>
</protein>
<dbReference type="AlphaFoldDB" id="A0AAD7D771"/>
<evidence type="ECO:0000313" key="2">
    <source>
        <dbReference type="Proteomes" id="UP001221757"/>
    </source>
</evidence>
<keyword evidence="2" id="KW-1185">Reference proteome</keyword>
<reference evidence="1" key="1">
    <citation type="submission" date="2023-03" db="EMBL/GenBank/DDBJ databases">
        <title>Massive genome expansion in bonnet fungi (Mycena s.s.) driven by repeated elements and novel gene families across ecological guilds.</title>
        <authorList>
            <consortium name="Lawrence Berkeley National Laboratory"/>
            <person name="Harder C.B."/>
            <person name="Miyauchi S."/>
            <person name="Viragh M."/>
            <person name="Kuo A."/>
            <person name="Thoen E."/>
            <person name="Andreopoulos B."/>
            <person name="Lu D."/>
            <person name="Skrede I."/>
            <person name="Drula E."/>
            <person name="Henrissat B."/>
            <person name="Morin E."/>
            <person name="Kohler A."/>
            <person name="Barry K."/>
            <person name="LaButti K."/>
            <person name="Morin E."/>
            <person name="Salamov A."/>
            <person name="Lipzen A."/>
            <person name="Mereny Z."/>
            <person name="Hegedus B."/>
            <person name="Baldrian P."/>
            <person name="Stursova M."/>
            <person name="Weitz H."/>
            <person name="Taylor A."/>
            <person name="Grigoriev I.V."/>
            <person name="Nagy L.G."/>
            <person name="Martin F."/>
            <person name="Kauserud H."/>
        </authorList>
    </citation>
    <scope>NUCLEOTIDE SEQUENCE</scope>
    <source>
        <strain evidence="1">CBHHK067</strain>
    </source>
</reference>
<organism evidence="1 2">
    <name type="scientific">Mycena rosella</name>
    <name type="common">Pink bonnet</name>
    <name type="synonym">Agaricus rosellus</name>
    <dbReference type="NCBI Taxonomy" id="1033263"/>
    <lineage>
        <taxon>Eukaryota</taxon>
        <taxon>Fungi</taxon>
        <taxon>Dikarya</taxon>
        <taxon>Basidiomycota</taxon>
        <taxon>Agaricomycotina</taxon>
        <taxon>Agaricomycetes</taxon>
        <taxon>Agaricomycetidae</taxon>
        <taxon>Agaricales</taxon>
        <taxon>Marasmiineae</taxon>
        <taxon>Mycenaceae</taxon>
        <taxon>Mycena</taxon>
    </lineage>
</organism>
<evidence type="ECO:0000313" key="1">
    <source>
        <dbReference type="EMBL" id="KAJ7683035.1"/>
    </source>
</evidence>
<proteinExistence type="predicted"/>
<comment type="caution">
    <text evidence="1">The sequence shown here is derived from an EMBL/GenBank/DDBJ whole genome shotgun (WGS) entry which is preliminary data.</text>
</comment>